<feature type="compositionally biased region" description="Basic and acidic residues" evidence="1">
    <location>
        <begin position="261"/>
        <end position="276"/>
    </location>
</feature>
<evidence type="ECO:0000313" key="3">
    <source>
        <dbReference type="Proteomes" id="UP001593833"/>
    </source>
</evidence>
<dbReference type="EMBL" id="JBHPKH010000037">
    <property type="protein sequence ID" value="MFC1572763.1"/>
    <property type="molecule type" value="Genomic_DNA"/>
</dbReference>
<dbReference type="Proteomes" id="UP001593833">
    <property type="component" value="Unassembled WGS sequence"/>
</dbReference>
<accession>A0ABV6YKA3</accession>
<reference evidence="2 3" key="1">
    <citation type="submission" date="2024-09" db="EMBL/GenBank/DDBJ databases">
        <authorList>
            <person name="D'Angelo T."/>
        </authorList>
    </citation>
    <scope>NUCLEOTIDE SEQUENCE [LARGE SCALE GENOMIC DNA]</scope>
    <source>
        <strain evidence="2">SAG AM-320-E07</strain>
    </source>
</reference>
<sequence length="294" mass="32516">MPTLRFSRSTDTEHMIELESTLISAVWATRAVFAGGKAEALVQTSMVGDGAPVQLTAKDQSGRKIGKIGGQVWGNRFTAEVTISEKMKLGDEVYFEARLPKNGLIGTSNVVPVRLLPKLENLEWSAKEARRGDLVTLLADVENVPDHSEATLTIFEHDANGAHDRIAELRASAEGGRIRCEWEYEYHEDTDEIPTQEEMEKHGGKYSYPEYFFTVKVGGLELGTTVESGLLRFLDWVGFSAPAYDPGLPKATVELELPDGTKKSGQIDEAHLRFEDIPPGPLRTRIRVSRESDG</sequence>
<protein>
    <submittedName>
        <fullName evidence="2">Uncharacterized protein</fullName>
    </submittedName>
</protein>
<organism evidence="2 3">
    <name type="scientific">Eiseniibacteriota bacterium</name>
    <dbReference type="NCBI Taxonomy" id="2212470"/>
    <lineage>
        <taxon>Bacteria</taxon>
        <taxon>Candidatus Eiseniibacteriota</taxon>
    </lineage>
</organism>
<feature type="region of interest" description="Disordered" evidence="1">
    <location>
        <begin position="261"/>
        <end position="294"/>
    </location>
</feature>
<evidence type="ECO:0000256" key="1">
    <source>
        <dbReference type="SAM" id="MobiDB-lite"/>
    </source>
</evidence>
<evidence type="ECO:0000313" key="2">
    <source>
        <dbReference type="EMBL" id="MFC1572763.1"/>
    </source>
</evidence>
<comment type="caution">
    <text evidence="2">The sequence shown here is derived from an EMBL/GenBank/DDBJ whole genome shotgun (WGS) entry which is preliminary data.</text>
</comment>
<proteinExistence type="predicted"/>
<keyword evidence="3" id="KW-1185">Reference proteome</keyword>
<gene>
    <name evidence="2" type="ORF">ACFL6M_04105</name>
</gene>
<name>A0ABV6YKA3_UNCEI</name>